<name>A0A2K4YEI1_9MYCO</name>
<keyword evidence="2" id="KW-1185">Reference proteome</keyword>
<reference evidence="1" key="1">
    <citation type="submission" date="2018-01" db="EMBL/GenBank/DDBJ databases">
        <authorList>
            <consortium name="Urmite Genomes"/>
        </authorList>
    </citation>
    <scope>NUCLEOTIDE SEQUENCE [LARGE SCALE GENOMIC DNA]</scope>
    <source>
        <strain evidence="1">AFP003</strain>
    </source>
</reference>
<evidence type="ECO:0000313" key="2">
    <source>
        <dbReference type="Proteomes" id="UP000236318"/>
    </source>
</evidence>
<gene>
    <name evidence="1" type="ORF">MAAFP003_3863</name>
</gene>
<dbReference type="Proteomes" id="UP000236318">
    <property type="component" value="Unassembled WGS sequence"/>
</dbReference>
<evidence type="ECO:0000313" key="1">
    <source>
        <dbReference type="EMBL" id="SOX55178.1"/>
    </source>
</evidence>
<dbReference type="AlphaFoldDB" id="A0A2K4YEI1"/>
<sequence length="40" mass="4621">MESERLYWDRAAVLRQLGLIDQRLPVADVTEVSGYLRTLS</sequence>
<protein>
    <submittedName>
        <fullName evidence="1">Uncharacterized protein</fullName>
    </submittedName>
</protein>
<comment type="caution">
    <text evidence="1">The sequence shown here is derived from an EMBL/GenBank/DDBJ whole genome shotgun (WGS) entry which is preliminary data.</text>
</comment>
<accession>A0A2K4YEI1</accession>
<dbReference type="EMBL" id="FXEG02000003">
    <property type="protein sequence ID" value="SOX55178.1"/>
    <property type="molecule type" value="Genomic_DNA"/>
</dbReference>
<organism evidence="1 2">
    <name type="scientific">Mycobacterium ahvazicum</name>
    <dbReference type="NCBI Taxonomy" id="1964395"/>
    <lineage>
        <taxon>Bacteria</taxon>
        <taxon>Bacillati</taxon>
        <taxon>Actinomycetota</taxon>
        <taxon>Actinomycetes</taxon>
        <taxon>Mycobacteriales</taxon>
        <taxon>Mycobacteriaceae</taxon>
        <taxon>Mycobacterium</taxon>
        <taxon>Mycobacterium simiae complex</taxon>
    </lineage>
</organism>
<proteinExistence type="predicted"/>